<feature type="compositionally biased region" description="Low complexity" evidence="2">
    <location>
        <begin position="861"/>
        <end position="885"/>
    </location>
</feature>
<dbReference type="EMBL" id="OZ035823">
    <property type="protein sequence ID" value="CAL1567683.1"/>
    <property type="molecule type" value="Genomic_DNA"/>
</dbReference>
<feature type="domain" description="EGF-like" evidence="4">
    <location>
        <begin position="134"/>
        <end position="179"/>
    </location>
</feature>
<sequence length="946" mass="102894">MAAASWTVLKESSGASNCTSCDTDKFGLDRYLFRGACVDVCPDFFFHTREKSCEPCPAHCSVCSSSSHCLRCNSSYYVSDGLCNKLECGEGEVEDPDYDDCMACEEGCKNFQDGCFKNCPAKTYSVEEEMTCVPCDENCVSCDQHECYWCESDLFLSEGRCVEVCPDGFYGDEDTNDCEECHLDCETCSGPEEDDCDSCEDGKTLENGLCVFEHEACPATTYRSDDGGCEDCHPSCEACSGDEKTQCTKCAKGRFLSPQQTCVLKCPGTFFANRFSSVCEACPYGCLSCVDAQHCTRCQGNRYAPLYLQNGRCVEQCARGYPAGLVCRSCDPGCASCLRNSSYCLVCDPPLLLHQHQCVEDCPAAHTLRDGACQRCPPACSECHPLGQCIECEESHFLHEGLCVSECPARFFVDAEQRECSRCHPDCAECHGPDADHCETCVDPEAALLNGGCVTSCSSQRYRDQDSGDCEECAASCLTCSGPDSGSCTSCREGHRLEGRGHCDPVTHSTCTLHQFVDEDGDCRPCHKYCHRCSGPGSSHCLSCNQGHLLLNGTCLDKCPIGYFEDEMAGKCEPCHSSCESCVGKHSHECLSCKFGRFWEAKECVETCQHGHYGNAASGMCERCDITCRECLGPGEDSCLNCAVDLVFLRKAGRCLAVCPEGYYHDSAHGTCEPCHATCKACSGIESHSCQSCQIGYRLSDGICESMCYRGQYPVLEGMELACEDCDASCAECWGQGSSSCTSCPPQAMLDPRGRCLLCCNHDDDVADVKKGPEDCCNCTESRGECVLSTNLPFINDKDGEERGNLAVFVTACVLLVAVLVAIVFLIRHSRSKSASRDIPPRGYEKLGSGGGFGGGGGSSKHGYSSASSSSFSRHGGSSSASTGRFQESQMVDFSDRRKKNNEDDDDEDIVYMGQDGTVYRKFKYGQLGDDNEDDLEYDDGSYTFR</sequence>
<dbReference type="SMART" id="SM00181">
    <property type="entry name" value="EGF"/>
    <property type="match status" value="10"/>
</dbReference>
<dbReference type="SMART" id="SM00261">
    <property type="entry name" value="FU"/>
    <property type="match status" value="15"/>
</dbReference>
<feature type="domain" description="EGF-like" evidence="4">
    <location>
        <begin position="472"/>
        <end position="504"/>
    </location>
</feature>
<gene>
    <name evidence="5" type="ORF">KC01_LOCUS461</name>
</gene>
<feature type="compositionally biased region" description="Acidic residues" evidence="2">
    <location>
        <begin position="930"/>
        <end position="940"/>
    </location>
</feature>
<keyword evidence="6" id="KW-1185">Reference proteome</keyword>
<evidence type="ECO:0000256" key="1">
    <source>
        <dbReference type="ARBA" id="ARBA00023180"/>
    </source>
</evidence>
<feature type="domain" description="EGF-like" evidence="4">
    <location>
        <begin position="329"/>
        <end position="359"/>
    </location>
</feature>
<dbReference type="AlphaFoldDB" id="A0AAV2IUA6"/>
<dbReference type="Pfam" id="PF14843">
    <property type="entry name" value="GF_recep_IV"/>
    <property type="match status" value="1"/>
</dbReference>
<feature type="transmembrane region" description="Helical" evidence="3">
    <location>
        <begin position="806"/>
        <end position="827"/>
    </location>
</feature>
<feature type="domain" description="EGF-like" evidence="4">
    <location>
        <begin position="55"/>
        <end position="84"/>
    </location>
</feature>
<keyword evidence="3" id="KW-0472">Membrane</keyword>
<feature type="domain" description="EGF-like" evidence="4">
    <location>
        <begin position="725"/>
        <end position="757"/>
    </location>
</feature>
<evidence type="ECO:0000259" key="4">
    <source>
        <dbReference type="SMART" id="SM00181"/>
    </source>
</evidence>
<evidence type="ECO:0000256" key="3">
    <source>
        <dbReference type="SAM" id="Phobius"/>
    </source>
</evidence>
<feature type="domain" description="EGF-like" evidence="4">
    <location>
        <begin position="180"/>
        <end position="211"/>
    </location>
</feature>
<dbReference type="Proteomes" id="UP001497482">
    <property type="component" value="Chromosome 1"/>
</dbReference>
<dbReference type="SUPFAM" id="SSF57184">
    <property type="entry name" value="Growth factor receptor domain"/>
    <property type="match status" value="5"/>
</dbReference>
<proteinExistence type="predicted"/>
<dbReference type="PANTHER" id="PTHR15332:SF175">
    <property type="entry name" value="PROPROTEIN CONVERTASE SUBTILISIN_KEXIN TYPE 5-LIKE"/>
    <property type="match status" value="1"/>
</dbReference>
<feature type="region of interest" description="Disordered" evidence="2">
    <location>
        <begin position="834"/>
        <end position="946"/>
    </location>
</feature>
<dbReference type="InterPro" id="IPR006212">
    <property type="entry name" value="Furin_repeat"/>
</dbReference>
<feature type="domain" description="EGF-like" evidence="4">
    <location>
        <begin position="630"/>
        <end position="673"/>
    </location>
</feature>
<feature type="domain" description="EGF-like" evidence="4">
    <location>
        <begin position="674"/>
        <end position="705"/>
    </location>
</feature>
<name>A0AAV2IUA6_KNICA</name>
<feature type="domain" description="EGF-like" evidence="4">
    <location>
        <begin position="231"/>
        <end position="263"/>
    </location>
</feature>
<reference evidence="5 6" key="1">
    <citation type="submission" date="2024-04" db="EMBL/GenBank/DDBJ databases">
        <authorList>
            <person name="Waldvogel A.-M."/>
            <person name="Schoenle A."/>
        </authorList>
    </citation>
    <scope>NUCLEOTIDE SEQUENCE [LARGE SCALE GENOMIC DNA]</scope>
</reference>
<dbReference type="CDD" id="cd00064">
    <property type="entry name" value="FU"/>
    <property type="match status" value="7"/>
</dbReference>
<evidence type="ECO:0000313" key="6">
    <source>
        <dbReference type="Proteomes" id="UP001497482"/>
    </source>
</evidence>
<feature type="compositionally biased region" description="Basic and acidic residues" evidence="2">
    <location>
        <begin position="835"/>
        <end position="845"/>
    </location>
</feature>
<keyword evidence="3" id="KW-1133">Transmembrane helix</keyword>
<keyword evidence="1" id="KW-0325">Glycoprotein</keyword>
<evidence type="ECO:0000256" key="2">
    <source>
        <dbReference type="SAM" id="MobiDB-lite"/>
    </source>
</evidence>
<keyword evidence="3" id="KW-0812">Transmembrane</keyword>
<dbReference type="Gene3D" id="2.10.220.10">
    <property type="entry name" value="Hormone Receptor, Insulin-like Growth Factor Receptor 1, Chain A, domain 2"/>
    <property type="match status" value="9"/>
</dbReference>
<dbReference type="InterPro" id="IPR009030">
    <property type="entry name" value="Growth_fac_rcpt_cys_sf"/>
</dbReference>
<feature type="compositionally biased region" description="Gly residues" evidence="2">
    <location>
        <begin position="848"/>
        <end position="860"/>
    </location>
</feature>
<feature type="domain" description="EGF-like" evidence="4">
    <location>
        <begin position="525"/>
        <end position="556"/>
    </location>
</feature>
<protein>
    <recommendedName>
        <fullName evidence="4">EGF-like domain-containing protein</fullName>
    </recommendedName>
</protein>
<dbReference type="PANTHER" id="PTHR15332">
    <property type="entry name" value="PROPROTEIN CONVERTASE SUBTILISIN_KEXIN TYPE 5-LIKE"/>
    <property type="match status" value="1"/>
</dbReference>
<dbReference type="InterPro" id="IPR032778">
    <property type="entry name" value="GF_recep_IV"/>
</dbReference>
<dbReference type="InterPro" id="IPR000742">
    <property type="entry name" value="EGF"/>
</dbReference>
<evidence type="ECO:0000313" key="5">
    <source>
        <dbReference type="EMBL" id="CAL1567683.1"/>
    </source>
</evidence>
<organism evidence="5 6">
    <name type="scientific">Knipowitschia caucasica</name>
    <name type="common">Caucasian dwarf goby</name>
    <name type="synonym">Pomatoschistus caucasicus</name>
    <dbReference type="NCBI Taxonomy" id="637954"/>
    <lineage>
        <taxon>Eukaryota</taxon>
        <taxon>Metazoa</taxon>
        <taxon>Chordata</taxon>
        <taxon>Craniata</taxon>
        <taxon>Vertebrata</taxon>
        <taxon>Euteleostomi</taxon>
        <taxon>Actinopterygii</taxon>
        <taxon>Neopterygii</taxon>
        <taxon>Teleostei</taxon>
        <taxon>Neoteleostei</taxon>
        <taxon>Acanthomorphata</taxon>
        <taxon>Gobiaria</taxon>
        <taxon>Gobiiformes</taxon>
        <taxon>Gobioidei</taxon>
        <taxon>Gobiidae</taxon>
        <taxon>Gobiinae</taxon>
        <taxon>Knipowitschia</taxon>
    </lineage>
</organism>
<accession>A0AAV2IUA6</accession>